<gene>
    <name evidence="1" type="ORF">ERJ67_10080</name>
</gene>
<evidence type="ECO:0000313" key="1">
    <source>
        <dbReference type="EMBL" id="TGG91013.1"/>
    </source>
</evidence>
<dbReference type="AlphaFoldDB" id="A0A524RMU3"/>
<dbReference type="Proteomes" id="UP000317990">
    <property type="component" value="Unassembled WGS sequence"/>
</dbReference>
<organism evidence="1 2">
    <name type="scientific">Aphanocapsa feldmannii 277cV</name>
    <dbReference type="NCBI Taxonomy" id="2507553"/>
    <lineage>
        <taxon>Bacteria</taxon>
        <taxon>Bacillati</taxon>
        <taxon>Cyanobacteriota</taxon>
        <taxon>Cyanophyceae</taxon>
        <taxon>Oscillatoriophycideae</taxon>
        <taxon>Chroococcales</taxon>
        <taxon>Microcystaceae</taxon>
        <taxon>Aphanocapsa</taxon>
    </lineage>
</organism>
<name>A0A524RMU3_9CHRO</name>
<protein>
    <submittedName>
        <fullName evidence="1">Uncharacterized protein</fullName>
    </submittedName>
</protein>
<proteinExistence type="predicted"/>
<reference evidence="1 2" key="1">
    <citation type="journal article" date="2019" name="mSystems">
        <title>Life at home and on the roam: Genomic adaptions reflect the dual lifestyle of an intracellular, facultative symbiont.</title>
        <authorList>
            <person name="Burgsdorf I."/>
        </authorList>
    </citation>
    <scope>NUCLEOTIDE SEQUENCE [LARGE SCALE GENOMIC DNA]</scope>
    <source>
        <strain evidence="1">277cV</strain>
    </source>
</reference>
<evidence type="ECO:0000313" key="2">
    <source>
        <dbReference type="Proteomes" id="UP000317990"/>
    </source>
</evidence>
<comment type="caution">
    <text evidence="1">The sequence shown here is derived from an EMBL/GenBank/DDBJ whole genome shotgun (WGS) entry which is preliminary data.</text>
</comment>
<sequence>MDLFCCLNCAISELVSRSETMEITDFVGGEGTGIDAEGVSDGIREPRTQTVDHTGLRPERLEPACIHQRSDGGYPASIALDIEAVASRRCPRDGSPEIGGEGMIGCITAPEPTVGLETLKN</sequence>
<dbReference type="EMBL" id="SRMO01000084">
    <property type="protein sequence ID" value="TGG91013.1"/>
    <property type="molecule type" value="Genomic_DNA"/>
</dbReference>
<accession>A0A524RMU3</accession>